<proteinExistence type="predicted"/>
<name>A0AAE0HR19_9PEZI</name>
<feature type="region of interest" description="Disordered" evidence="1">
    <location>
        <begin position="113"/>
        <end position="143"/>
    </location>
</feature>
<protein>
    <submittedName>
        <fullName evidence="2">Uncharacterized protein</fullName>
    </submittedName>
</protein>
<evidence type="ECO:0000313" key="2">
    <source>
        <dbReference type="EMBL" id="KAK3300216.1"/>
    </source>
</evidence>
<reference evidence="2" key="1">
    <citation type="journal article" date="2023" name="Mol. Phylogenet. Evol.">
        <title>Genome-scale phylogeny and comparative genomics of the fungal order Sordariales.</title>
        <authorList>
            <person name="Hensen N."/>
            <person name="Bonometti L."/>
            <person name="Westerberg I."/>
            <person name="Brannstrom I.O."/>
            <person name="Guillou S."/>
            <person name="Cros-Aarteil S."/>
            <person name="Calhoun S."/>
            <person name="Haridas S."/>
            <person name="Kuo A."/>
            <person name="Mondo S."/>
            <person name="Pangilinan J."/>
            <person name="Riley R."/>
            <person name="LaButti K."/>
            <person name="Andreopoulos B."/>
            <person name="Lipzen A."/>
            <person name="Chen C."/>
            <person name="Yan M."/>
            <person name="Daum C."/>
            <person name="Ng V."/>
            <person name="Clum A."/>
            <person name="Steindorff A."/>
            <person name="Ohm R.A."/>
            <person name="Martin F."/>
            <person name="Silar P."/>
            <person name="Natvig D.O."/>
            <person name="Lalanne C."/>
            <person name="Gautier V."/>
            <person name="Ament-Velasquez S.L."/>
            <person name="Kruys A."/>
            <person name="Hutchinson M.I."/>
            <person name="Powell A.J."/>
            <person name="Barry K."/>
            <person name="Miller A.N."/>
            <person name="Grigoriev I.V."/>
            <person name="Debuchy R."/>
            <person name="Gladieux P."/>
            <person name="Hiltunen Thoren M."/>
            <person name="Johannesson H."/>
        </authorList>
    </citation>
    <scope>NUCLEOTIDE SEQUENCE</scope>
    <source>
        <strain evidence="2">CBS 168.71</strain>
    </source>
</reference>
<keyword evidence="3" id="KW-1185">Reference proteome</keyword>
<accession>A0AAE0HR19</accession>
<organism evidence="2 3">
    <name type="scientific">Chaetomium fimeti</name>
    <dbReference type="NCBI Taxonomy" id="1854472"/>
    <lineage>
        <taxon>Eukaryota</taxon>
        <taxon>Fungi</taxon>
        <taxon>Dikarya</taxon>
        <taxon>Ascomycota</taxon>
        <taxon>Pezizomycotina</taxon>
        <taxon>Sordariomycetes</taxon>
        <taxon>Sordariomycetidae</taxon>
        <taxon>Sordariales</taxon>
        <taxon>Chaetomiaceae</taxon>
        <taxon>Chaetomium</taxon>
    </lineage>
</organism>
<feature type="compositionally biased region" description="Basic and acidic residues" evidence="1">
    <location>
        <begin position="134"/>
        <end position="143"/>
    </location>
</feature>
<dbReference type="EMBL" id="JAUEPN010000001">
    <property type="protein sequence ID" value="KAK3300216.1"/>
    <property type="molecule type" value="Genomic_DNA"/>
</dbReference>
<dbReference type="Proteomes" id="UP001278766">
    <property type="component" value="Unassembled WGS sequence"/>
</dbReference>
<dbReference type="AlphaFoldDB" id="A0AAE0HR19"/>
<reference evidence="2" key="2">
    <citation type="submission" date="2023-06" db="EMBL/GenBank/DDBJ databases">
        <authorList>
            <consortium name="Lawrence Berkeley National Laboratory"/>
            <person name="Haridas S."/>
            <person name="Hensen N."/>
            <person name="Bonometti L."/>
            <person name="Westerberg I."/>
            <person name="Brannstrom I.O."/>
            <person name="Guillou S."/>
            <person name="Cros-Aarteil S."/>
            <person name="Calhoun S."/>
            <person name="Kuo A."/>
            <person name="Mondo S."/>
            <person name="Pangilinan J."/>
            <person name="Riley R."/>
            <person name="Labutti K."/>
            <person name="Andreopoulos B."/>
            <person name="Lipzen A."/>
            <person name="Chen C."/>
            <person name="Yanf M."/>
            <person name="Daum C."/>
            <person name="Ng V."/>
            <person name="Clum A."/>
            <person name="Steindorff A."/>
            <person name="Ohm R."/>
            <person name="Martin F."/>
            <person name="Silar P."/>
            <person name="Natvig D."/>
            <person name="Lalanne C."/>
            <person name="Gautier V."/>
            <person name="Ament-Velasquez S.L."/>
            <person name="Kruys A."/>
            <person name="Hutchinson M.I."/>
            <person name="Powell A.J."/>
            <person name="Barry K."/>
            <person name="Miller A.N."/>
            <person name="Grigoriev I.V."/>
            <person name="Debuchy R."/>
            <person name="Gladieux P."/>
            <person name="Thoren M.H."/>
            <person name="Johannesson H."/>
        </authorList>
    </citation>
    <scope>NUCLEOTIDE SEQUENCE</scope>
    <source>
        <strain evidence="2">CBS 168.71</strain>
    </source>
</reference>
<evidence type="ECO:0000256" key="1">
    <source>
        <dbReference type="SAM" id="MobiDB-lite"/>
    </source>
</evidence>
<gene>
    <name evidence="2" type="ORF">B0H64DRAFT_380281</name>
</gene>
<dbReference type="GeneID" id="87839672"/>
<dbReference type="RefSeq" id="XP_062663730.1">
    <property type="nucleotide sequence ID" value="XM_062802724.1"/>
</dbReference>
<sequence length="143" mass="15998">MGEDRRDVLGAGRLPGMMRYGEILGGAQERERAKRVPASTTLKLVQWRSEGLKTPERVIFEHDLVDDAEGVLRDEDVGDGNAIMRGPRGTNFDNIDTKTDGVQVLHIGRKRKRVYQEARRRGSTATKPAKKKVKSEQTGERIG</sequence>
<comment type="caution">
    <text evidence="2">The sequence shown here is derived from an EMBL/GenBank/DDBJ whole genome shotgun (WGS) entry which is preliminary data.</text>
</comment>
<evidence type="ECO:0000313" key="3">
    <source>
        <dbReference type="Proteomes" id="UP001278766"/>
    </source>
</evidence>